<evidence type="ECO:0000256" key="1">
    <source>
        <dbReference type="ARBA" id="ARBA00023125"/>
    </source>
</evidence>
<dbReference type="PROSITE" id="PS50043">
    <property type="entry name" value="HTH_LUXR_2"/>
    <property type="match status" value="1"/>
</dbReference>
<dbReference type="InterPro" id="IPR059106">
    <property type="entry name" value="WHD_MalT"/>
</dbReference>
<dbReference type="InterPro" id="IPR016032">
    <property type="entry name" value="Sig_transdc_resp-reg_C-effctor"/>
</dbReference>
<dbReference type="GO" id="GO:0006355">
    <property type="term" value="P:regulation of DNA-templated transcription"/>
    <property type="evidence" value="ECO:0007669"/>
    <property type="project" value="InterPro"/>
</dbReference>
<dbReference type="Pfam" id="PF00196">
    <property type="entry name" value="GerE"/>
    <property type="match status" value="1"/>
</dbReference>
<dbReference type="EMBL" id="UEYP01000013">
    <property type="protein sequence ID" value="SSC64659.1"/>
    <property type="molecule type" value="Genomic_DNA"/>
</dbReference>
<dbReference type="SUPFAM" id="SSF46894">
    <property type="entry name" value="C-terminal effector domain of the bipartite response regulators"/>
    <property type="match status" value="1"/>
</dbReference>
<feature type="domain" description="HTH luxR-type" evidence="2">
    <location>
        <begin position="812"/>
        <end position="877"/>
    </location>
</feature>
<name>A0A376A9X7_9HYPH</name>
<dbReference type="Pfam" id="PF25873">
    <property type="entry name" value="WHD_MalT"/>
    <property type="match status" value="1"/>
</dbReference>
<dbReference type="CDD" id="cd06170">
    <property type="entry name" value="LuxR_C_like"/>
    <property type="match status" value="1"/>
</dbReference>
<reference evidence="4" key="1">
    <citation type="submission" date="2018-07" db="EMBL/GenBank/DDBJ databases">
        <authorList>
            <person name="Peiro R."/>
            <person name="Begona"/>
            <person name="Cbmso G."/>
            <person name="Lopez M."/>
            <person name="Gonzalez S."/>
        </authorList>
    </citation>
    <scope>NUCLEOTIDE SEQUENCE [LARGE SCALE GENOMIC DNA]</scope>
</reference>
<dbReference type="InterPro" id="IPR000792">
    <property type="entry name" value="Tscrpt_reg_LuxR_C"/>
</dbReference>
<dbReference type="Proteomes" id="UP000254764">
    <property type="component" value="Unassembled WGS sequence"/>
</dbReference>
<dbReference type="AlphaFoldDB" id="A0A376A9X7"/>
<dbReference type="InterPro" id="IPR039420">
    <property type="entry name" value="WalR-like"/>
</dbReference>
<keyword evidence="1" id="KW-0238">DNA-binding</keyword>
<accession>A0A376A9X7</accession>
<dbReference type="PANTHER" id="PTHR43214">
    <property type="entry name" value="TWO-COMPONENT RESPONSE REGULATOR"/>
    <property type="match status" value="1"/>
</dbReference>
<evidence type="ECO:0000313" key="4">
    <source>
        <dbReference type="Proteomes" id="UP000254764"/>
    </source>
</evidence>
<evidence type="ECO:0000259" key="2">
    <source>
        <dbReference type="PROSITE" id="PS50043"/>
    </source>
</evidence>
<proteinExistence type="predicted"/>
<keyword evidence="4" id="KW-1185">Reference proteome</keyword>
<dbReference type="SMART" id="SM00421">
    <property type="entry name" value="HTH_LUXR"/>
    <property type="match status" value="1"/>
</dbReference>
<organism evidence="3 4">
    <name type="scientific">Ciceribacter selenitireducens ATCC BAA-1503</name>
    <dbReference type="NCBI Taxonomy" id="1336235"/>
    <lineage>
        <taxon>Bacteria</taxon>
        <taxon>Pseudomonadati</taxon>
        <taxon>Pseudomonadota</taxon>
        <taxon>Alphaproteobacteria</taxon>
        <taxon>Hyphomicrobiales</taxon>
        <taxon>Rhizobiaceae</taxon>
        <taxon>Ciceribacter</taxon>
    </lineage>
</organism>
<dbReference type="InterPro" id="IPR036388">
    <property type="entry name" value="WH-like_DNA-bd_sf"/>
</dbReference>
<dbReference type="GO" id="GO:0003677">
    <property type="term" value="F:DNA binding"/>
    <property type="evidence" value="ECO:0007669"/>
    <property type="project" value="UniProtKB-KW"/>
</dbReference>
<dbReference type="PRINTS" id="PR00038">
    <property type="entry name" value="HTHLUXR"/>
</dbReference>
<gene>
    <name evidence="3" type="ORF">RHIZ70_367</name>
</gene>
<sequence length="879" mass="97530">MHHFGEGSMISARDTSSADLTDFLQRMNVRRQKLVQGCLRRDRLDFAGHPDAKCLLLKAPRGFGKSVQIACCAQAAIERREHCIYLDLSSFRQESLSEAELIANAIATALSGPEPFDTDAGPRLKSIALRLLLSCKEPVAICLDGVADSTTTQSLLKTIALETPNSVRLAVSECLPGALASLSVLSNVVTIGARELSFTFDEAYSILPGEPGRAKTIFAATGGWPLLCALAGKLNASGDALVHMPDVQAYLDADVLAQAPQPIREFLTNSSWLEEITAEAAGYVFKNRDSSRKLAELASRHGLLTACADKPNRYEMNHALQKYLRIRFVEAHGARQSYFLKRIAFWHWRRKEYRLAIDAALRAHDHSWARQLTDEVLLDLALRQGEIEALAAWFTGIPRSNLFQIPSLAIGYAWVLYFSQRATEAQDLLASLQNFRVSISPQQEDPNGWADLVRAIGLATHDELQESDENCAAWVDRYGSVNPIGQAAAQTCRAFIAASGRNFDLFPKRISSATIFSGAIRHRYAFGWLAAARVQARLHVGDISAARSEIRRAKEDENVAYRRSPFVKGMMAAFELQVQAEDGSTIPDEKTVHDALEFAMKFGVTDVVWGTVRCAAETYIRRGEKTGAFSLLHRCRLLAQERGLKRLGILVRLGTEVFAMGTGTETALAAEPLPSGEDLQFLPSQNRALQAEIALLEASRFLRDGKSGLAERHARKALSNFSTVNDQRGEVRAHYTIATALYLIGQEKQALKRMVDAELKAQQLCAFMTLKNRRYFLRVICRKARVFLDRSTAEFSMTERPTRGMQANERRTEMSFAPIGQKQISVLQHAALGLSNKEIAVRMHVTEDTVKWHFRQILRGLRASNRTEAVVVANSLGLI</sequence>
<dbReference type="PANTHER" id="PTHR43214:SF43">
    <property type="entry name" value="TWO-COMPONENT RESPONSE REGULATOR"/>
    <property type="match status" value="1"/>
</dbReference>
<evidence type="ECO:0000313" key="3">
    <source>
        <dbReference type="EMBL" id="SSC64659.1"/>
    </source>
</evidence>
<protein>
    <recommendedName>
        <fullName evidence="2">HTH luxR-type domain-containing protein</fullName>
    </recommendedName>
</protein>
<dbReference type="Gene3D" id="1.10.10.10">
    <property type="entry name" value="Winged helix-like DNA-binding domain superfamily/Winged helix DNA-binding domain"/>
    <property type="match status" value="1"/>
</dbReference>